<dbReference type="InterPro" id="IPR003141">
    <property type="entry name" value="Pol/His_phosphatase_N"/>
</dbReference>
<dbReference type="CDD" id="cd07432">
    <property type="entry name" value="PHP_HisPPase"/>
    <property type="match status" value="1"/>
</dbReference>
<gene>
    <name evidence="2" type="ORF">CUC15_15745</name>
</gene>
<dbReference type="InterPro" id="IPR052018">
    <property type="entry name" value="PHP_domain"/>
</dbReference>
<protein>
    <recommendedName>
        <fullName evidence="1">Polymerase/histidinol phosphatase N-terminal domain-containing protein</fullName>
    </recommendedName>
</protein>
<dbReference type="SUPFAM" id="SSF89550">
    <property type="entry name" value="PHP domain-like"/>
    <property type="match status" value="1"/>
</dbReference>
<dbReference type="AlphaFoldDB" id="A0A345PJW5"/>
<dbReference type="EMBL" id="CP024848">
    <property type="protein sequence ID" value="AXI10295.1"/>
    <property type="molecule type" value="Genomic_DNA"/>
</dbReference>
<proteinExistence type="predicted"/>
<dbReference type="PANTHER" id="PTHR42924">
    <property type="entry name" value="EXONUCLEASE"/>
    <property type="match status" value="1"/>
</dbReference>
<dbReference type="InterPro" id="IPR016195">
    <property type="entry name" value="Pol/histidinol_Pase-like"/>
</dbReference>
<dbReference type="NCBIfam" id="NF038032">
    <property type="entry name" value="CehA_McbA_metalo"/>
    <property type="match status" value="1"/>
</dbReference>
<name>A0A345PJW5_9BACI</name>
<organism evidence="2 3">
    <name type="scientific">Oceanobacillus zhaokaii</name>
    <dbReference type="NCBI Taxonomy" id="2052660"/>
    <lineage>
        <taxon>Bacteria</taxon>
        <taxon>Bacillati</taxon>
        <taxon>Bacillota</taxon>
        <taxon>Bacilli</taxon>
        <taxon>Bacillales</taxon>
        <taxon>Bacillaceae</taxon>
        <taxon>Oceanobacillus</taxon>
    </lineage>
</organism>
<evidence type="ECO:0000313" key="3">
    <source>
        <dbReference type="Proteomes" id="UP000253908"/>
    </source>
</evidence>
<feature type="domain" description="Polymerase/histidinol phosphatase N-terminal" evidence="1">
    <location>
        <begin position="157"/>
        <end position="217"/>
    </location>
</feature>
<reference evidence="3" key="1">
    <citation type="submission" date="2017-11" db="EMBL/GenBank/DDBJ databases">
        <authorList>
            <person name="Zhu W."/>
        </authorList>
    </citation>
    <scope>NUCLEOTIDE SEQUENCE [LARGE SCALE GENOMIC DNA]</scope>
    <source>
        <strain evidence="3">160</strain>
    </source>
</reference>
<evidence type="ECO:0000313" key="2">
    <source>
        <dbReference type="EMBL" id="AXI10295.1"/>
    </source>
</evidence>
<dbReference type="KEGG" id="ocn:CUC15_15745"/>
<dbReference type="OrthoDB" id="9804333at2"/>
<keyword evidence="3" id="KW-1185">Reference proteome</keyword>
<dbReference type="GO" id="GO:0035312">
    <property type="term" value="F:5'-3' DNA exonuclease activity"/>
    <property type="evidence" value="ECO:0007669"/>
    <property type="project" value="TreeGrafter"/>
</dbReference>
<accession>A0A345PJW5</accession>
<dbReference type="Gene3D" id="3.20.20.140">
    <property type="entry name" value="Metal-dependent hydrolases"/>
    <property type="match status" value="1"/>
</dbReference>
<evidence type="ECO:0000259" key="1">
    <source>
        <dbReference type="SMART" id="SM00481"/>
    </source>
</evidence>
<dbReference type="PANTHER" id="PTHR42924:SF3">
    <property type="entry name" value="POLYMERASE_HISTIDINOL PHOSPHATASE N-TERMINAL DOMAIN-CONTAINING PROTEIN"/>
    <property type="match status" value="1"/>
</dbReference>
<dbReference type="GO" id="GO:0004534">
    <property type="term" value="F:5'-3' RNA exonuclease activity"/>
    <property type="evidence" value="ECO:0007669"/>
    <property type="project" value="TreeGrafter"/>
</dbReference>
<sequence length="481" mass="54349">MIELKINQDITSNKLNQAFTFNVPDNVSSVSFQIETEQALWLTYMVYDEKKELRAQYVRGMTPQPVTVHNERENTSANTISGPVKAGEWTIDFAVITKDDVTALTDWATCTILFDAELETAVLGDLYSWHDGETATFQLNAYDKELIFNAEKAWYKGDFHTHTIYTDGKMTRKENMQSAANQKLDFFVATDHNIVPTSWFDRTDILVIPGVEVTAPLGHFNIISTLTSPFTKQRLADMETEEGMNKIINHHYGDDSIISINHPFLTEWKWLLKETPLDKVDTMEICNDPTYPFNKQATEFALLAWNKLLNDGYQITGIGGSDSHLKPDETYDGSDIPSLIGDPGTFVYCDQLTAANVVKALKKGNVTVSRGERVQFGIDDLISGNQCSQNKGVATASVETDEAIYFEWVIDGEIVAREDGNRSECAYDFNNDPGFHWVRVDVRFADGSFYGFSNPIYFGEKQPTMKKWGELLELVEDQIND</sequence>
<dbReference type="SMART" id="SM00481">
    <property type="entry name" value="POLIIIAc"/>
    <property type="match status" value="1"/>
</dbReference>
<dbReference type="RefSeq" id="WP_114917581.1">
    <property type="nucleotide sequence ID" value="NZ_CP024848.1"/>
</dbReference>
<dbReference type="Proteomes" id="UP000253908">
    <property type="component" value="Chromosome"/>
</dbReference>